<name>A0A6A5WIV7_9PLEO</name>
<organism evidence="1 2">
    <name type="scientific">Amniculicola lignicola CBS 123094</name>
    <dbReference type="NCBI Taxonomy" id="1392246"/>
    <lineage>
        <taxon>Eukaryota</taxon>
        <taxon>Fungi</taxon>
        <taxon>Dikarya</taxon>
        <taxon>Ascomycota</taxon>
        <taxon>Pezizomycotina</taxon>
        <taxon>Dothideomycetes</taxon>
        <taxon>Pleosporomycetidae</taxon>
        <taxon>Pleosporales</taxon>
        <taxon>Amniculicolaceae</taxon>
        <taxon>Amniculicola</taxon>
    </lineage>
</organism>
<sequence length="164" mass="18153">MEIKVSPYTRPLNYAAVYGTRSVTEALLDYGADIRPNKPLIDVVQADCLVTGNRRMVRFLLERGAEAKDLLECESASEGMLGYEWVWKGVERGEMPPEEFGGRGLAEGWKLYGLGLLRLGFEEGVWSAMFGVSILSKYLHVSSNSVSMGLWLFQVSLAPPNSSV</sequence>
<dbReference type="EMBL" id="ML977581">
    <property type="protein sequence ID" value="KAF2001783.1"/>
    <property type="molecule type" value="Genomic_DNA"/>
</dbReference>
<gene>
    <name evidence="1" type="ORF">P154DRAFT_619150</name>
</gene>
<protein>
    <submittedName>
        <fullName evidence="1">Uncharacterized protein</fullName>
    </submittedName>
</protein>
<dbReference type="SUPFAM" id="SSF48403">
    <property type="entry name" value="Ankyrin repeat"/>
    <property type="match status" value="1"/>
</dbReference>
<reference evidence="1" key="1">
    <citation type="journal article" date="2020" name="Stud. Mycol.">
        <title>101 Dothideomycetes genomes: a test case for predicting lifestyles and emergence of pathogens.</title>
        <authorList>
            <person name="Haridas S."/>
            <person name="Albert R."/>
            <person name="Binder M."/>
            <person name="Bloem J."/>
            <person name="Labutti K."/>
            <person name="Salamov A."/>
            <person name="Andreopoulos B."/>
            <person name="Baker S."/>
            <person name="Barry K."/>
            <person name="Bills G."/>
            <person name="Bluhm B."/>
            <person name="Cannon C."/>
            <person name="Castanera R."/>
            <person name="Culley D."/>
            <person name="Daum C."/>
            <person name="Ezra D."/>
            <person name="Gonzalez J."/>
            <person name="Henrissat B."/>
            <person name="Kuo A."/>
            <person name="Liang C."/>
            <person name="Lipzen A."/>
            <person name="Lutzoni F."/>
            <person name="Magnuson J."/>
            <person name="Mondo S."/>
            <person name="Nolan M."/>
            <person name="Ohm R."/>
            <person name="Pangilinan J."/>
            <person name="Park H.-J."/>
            <person name="Ramirez L."/>
            <person name="Alfaro M."/>
            <person name="Sun H."/>
            <person name="Tritt A."/>
            <person name="Yoshinaga Y."/>
            <person name="Zwiers L.-H."/>
            <person name="Turgeon B."/>
            <person name="Goodwin S."/>
            <person name="Spatafora J."/>
            <person name="Crous P."/>
            <person name="Grigoriev I."/>
        </authorList>
    </citation>
    <scope>NUCLEOTIDE SEQUENCE</scope>
    <source>
        <strain evidence="1">CBS 123094</strain>
    </source>
</reference>
<dbReference type="InterPro" id="IPR036770">
    <property type="entry name" value="Ankyrin_rpt-contain_sf"/>
</dbReference>
<keyword evidence="2" id="KW-1185">Reference proteome</keyword>
<accession>A0A6A5WIV7</accession>
<dbReference type="Gene3D" id="1.25.40.20">
    <property type="entry name" value="Ankyrin repeat-containing domain"/>
    <property type="match status" value="1"/>
</dbReference>
<evidence type="ECO:0000313" key="2">
    <source>
        <dbReference type="Proteomes" id="UP000799779"/>
    </source>
</evidence>
<dbReference type="AlphaFoldDB" id="A0A6A5WIV7"/>
<proteinExistence type="predicted"/>
<dbReference type="Proteomes" id="UP000799779">
    <property type="component" value="Unassembled WGS sequence"/>
</dbReference>
<evidence type="ECO:0000313" key="1">
    <source>
        <dbReference type="EMBL" id="KAF2001783.1"/>
    </source>
</evidence>